<keyword evidence="4" id="KW-0238">DNA-binding</keyword>
<dbReference type="GO" id="GO:0032993">
    <property type="term" value="C:protein-DNA complex"/>
    <property type="evidence" value="ECO:0007669"/>
    <property type="project" value="TreeGrafter"/>
</dbReference>
<dbReference type="PANTHER" id="PTHR48111:SF1">
    <property type="entry name" value="TWO-COMPONENT RESPONSE REGULATOR ORR33"/>
    <property type="match status" value="1"/>
</dbReference>
<dbReference type="EMBL" id="CP045857">
    <property type="protein sequence ID" value="QIJ05492.1"/>
    <property type="molecule type" value="Genomic_DNA"/>
</dbReference>
<dbReference type="InterPro" id="IPR001789">
    <property type="entry name" value="Sig_transdc_resp-reg_receiver"/>
</dbReference>
<evidence type="ECO:0000256" key="4">
    <source>
        <dbReference type="ARBA" id="ARBA00023125"/>
    </source>
</evidence>
<gene>
    <name evidence="8" type="ORF">C8J23_103131</name>
    <name evidence="9" type="ORF">GII14_15980</name>
</gene>
<dbReference type="GO" id="GO:0005829">
    <property type="term" value="C:cytosol"/>
    <property type="evidence" value="ECO:0007669"/>
    <property type="project" value="TreeGrafter"/>
</dbReference>
<keyword evidence="1 6" id="KW-0597">Phosphoprotein</keyword>
<evidence type="ECO:0000256" key="2">
    <source>
        <dbReference type="ARBA" id="ARBA00023012"/>
    </source>
</evidence>
<keyword evidence="10" id="KW-1185">Reference proteome</keyword>
<dbReference type="SMART" id="SM00448">
    <property type="entry name" value="REC"/>
    <property type="match status" value="1"/>
</dbReference>
<dbReference type="InterPro" id="IPR039420">
    <property type="entry name" value="WalR-like"/>
</dbReference>
<dbReference type="Gene3D" id="3.40.50.2300">
    <property type="match status" value="1"/>
</dbReference>
<evidence type="ECO:0000259" key="7">
    <source>
        <dbReference type="PROSITE" id="PS50110"/>
    </source>
</evidence>
<organism evidence="9 11">
    <name type="scientific">Shewanella chilikensis</name>
    <dbReference type="NCBI Taxonomy" id="558541"/>
    <lineage>
        <taxon>Bacteria</taxon>
        <taxon>Pseudomonadati</taxon>
        <taxon>Pseudomonadota</taxon>
        <taxon>Gammaproteobacteria</taxon>
        <taxon>Alteromonadales</taxon>
        <taxon>Shewanellaceae</taxon>
        <taxon>Shewanella</taxon>
    </lineage>
</organism>
<evidence type="ECO:0000313" key="10">
    <source>
        <dbReference type="Proteomes" id="UP000247584"/>
    </source>
</evidence>
<dbReference type="GO" id="GO:0000156">
    <property type="term" value="F:phosphorelay response regulator activity"/>
    <property type="evidence" value="ECO:0007669"/>
    <property type="project" value="TreeGrafter"/>
</dbReference>
<feature type="domain" description="Response regulatory" evidence="7">
    <location>
        <begin position="5"/>
        <end position="118"/>
    </location>
</feature>
<dbReference type="KEGG" id="schk:GII14_15980"/>
<feature type="modified residue" description="4-aspartylphosphate" evidence="6">
    <location>
        <position position="53"/>
    </location>
</feature>
<evidence type="ECO:0000256" key="6">
    <source>
        <dbReference type="PROSITE-ProRule" id="PRU00169"/>
    </source>
</evidence>
<keyword evidence="3" id="KW-0805">Transcription regulation</keyword>
<proteinExistence type="predicted"/>
<dbReference type="Proteomes" id="UP000502117">
    <property type="component" value="Chromosome"/>
</dbReference>
<keyword evidence="5" id="KW-0804">Transcription</keyword>
<dbReference type="Proteomes" id="UP000247584">
    <property type="component" value="Unassembled WGS sequence"/>
</dbReference>
<reference evidence="8 10" key="1">
    <citation type="submission" date="2018-06" db="EMBL/GenBank/DDBJ databases">
        <title>Genomic Encyclopedia of Type Strains, Phase III (KMG-III): the genomes of soil and plant-associated and newly described type strains.</title>
        <authorList>
            <person name="Whitman W."/>
        </authorList>
    </citation>
    <scope>NUCLEOTIDE SEQUENCE [LARGE SCALE GENOMIC DNA]</scope>
    <source>
        <strain evidence="8 10">JC5</strain>
    </source>
</reference>
<sequence length="365" mass="41685">MDNLTVWVVDDDLDYLTLIEEVLQDDYLVQVFDSAAVYLSALESATPEIILMDINLPDSSGVDLCAHLQSQGREASVVFVSGMNTLNERLKAYEAGAVDFIAKPFELKELLAKVRSVAQYQQRKQSLMQAESMSRNMAFQSMSESSQYGCVLQFFRQCFLCNNFRALADAFFELMSQLNLNTCLKICTDSTEYFVPDNAQISPIEANIFELLDKQGRLYDFGNRTMCNDKHVSFLIKNMPVEDEVLYGRLRDVIAVVVEGLEARVLDIERQQMLRRVMDRLHLLMKQLGDSMQQQDQRFCDALSGITTEIRSSFHVLDMTEEQESYFTSMVERHLREASSAGEAFNRIRSSLKGMLVMMEESLRG</sequence>
<evidence type="ECO:0000256" key="3">
    <source>
        <dbReference type="ARBA" id="ARBA00023015"/>
    </source>
</evidence>
<dbReference type="AlphaFoldDB" id="A0A6G7LUP6"/>
<evidence type="ECO:0000313" key="11">
    <source>
        <dbReference type="Proteomes" id="UP000502117"/>
    </source>
</evidence>
<accession>A0A6G7LUP6</accession>
<dbReference type="RefSeq" id="WP_101055507.1">
    <property type="nucleotide sequence ID" value="NZ_BMXX01000003.1"/>
</dbReference>
<evidence type="ECO:0000313" key="9">
    <source>
        <dbReference type="EMBL" id="QIJ05492.1"/>
    </source>
</evidence>
<dbReference type="PANTHER" id="PTHR48111">
    <property type="entry name" value="REGULATOR OF RPOS"/>
    <property type="match status" value="1"/>
</dbReference>
<keyword evidence="2" id="KW-0902">Two-component regulatory system</keyword>
<protein>
    <submittedName>
        <fullName evidence="8 9">Response regulator</fullName>
    </submittedName>
</protein>
<dbReference type="EMBL" id="QJSY01000003">
    <property type="protein sequence ID" value="PYE60518.1"/>
    <property type="molecule type" value="Genomic_DNA"/>
</dbReference>
<evidence type="ECO:0000256" key="1">
    <source>
        <dbReference type="ARBA" id="ARBA00022553"/>
    </source>
</evidence>
<dbReference type="CDD" id="cd00156">
    <property type="entry name" value="REC"/>
    <property type="match status" value="1"/>
</dbReference>
<dbReference type="GO" id="GO:0000976">
    <property type="term" value="F:transcription cis-regulatory region binding"/>
    <property type="evidence" value="ECO:0007669"/>
    <property type="project" value="TreeGrafter"/>
</dbReference>
<dbReference type="GO" id="GO:0006355">
    <property type="term" value="P:regulation of DNA-templated transcription"/>
    <property type="evidence" value="ECO:0007669"/>
    <property type="project" value="TreeGrafter"/>
</dbReference>
<name>A0A6G7LUP6_9GAMM</name>
<evidence type="ECO:0000256" key="5">
    <source>
        <dbReference type="ARBA" id="ARBA00023163"/>
    </source>
</evidence>
<dbReference type="InterPro" id="IPR011006">
    <property type="entry name" value="CheY-like_superfamily"/>
</dbReference>
<dbReference type="SUPFAM" id="SSF52172">
    <property type="entry name" value="CheY-like"/>
    <property type="match status" value="1"/>
</dbReference>
<dbReference type="Pfam" id="PF00072">
    <property type="entry name" value="Response_reg"/>
    <property type="match status" value="1"/>
</dbReference>
<reference evidence="9 11" key="2">
    <citation type="submission" date="2019-11" db="EMBL/GenBank/DDBJ databases">
        <title>Complete Genome Sequence of Shewanella chilikensis Strain DC57, Isolated from Corroded Seal Rings at a floating production facility in Australia.</title>
        <authorList>
            <person name="Salgar-Chaparro S.J."/>
            <person name="Castillo-Villamizar G.A."/>
            <person name="Poehlein A."/>
            <person name="Daniel R."/>
            <person name="Machuca L."/>
        </authorList>
    </citation>
    <scope>NUCLEOTIDE SEQUENCE [LARGE SCALE GENOMIC DNA]</scope>
    <source>
        <strain evidence="9 11">DC57</strain>
    </source>
</reference>
<evidence type="ECO:0000313" key="8">
    <source>
        <dbReference type="EMBL" id="PYE60518.1"/>
    </source>
</evidence>
<dbReference type="PROSITE" id="PS50110">
    <property type="entry name" value="RESPONSE_REGULATORY"/>
    <property type="match status" value="1"/>
</dbReference>